<evidence type="ECO:0000259" key="1">
    <source>
        <dbReference type="Pfam" id="PF21834"/>
    </source>
</evidence>
<proteinExistence type="predicted"/>
<evidence type="ECO:0000313" key="4">
    <source>
        <dbReference type="Proteomes" id="UP000076574"/>
    </source>
</evidence>
<sequence>MRYFFHILDGPKVFPDEIGSRLSNPKFAITQARALATELGKAGALCGSSLVFVLDENGNRIFRCRAN</sequence>
<dbReference type="AlphaFoldDB" id="A0A109ZY41"/>
<dbReference type="RefSeq" id="WP_068729630.1">
    <property type="nucleotide sequence ID" value="NZ_LVYV01000001.1"/>
</dbReference>
<dbReference type="EMBL" id="LVYV01000001">
    <property type="protein sequence ID" value="KZD25405.1"/>
    <property type="molecule type" value="Genomic_DNA"/>
</dbReference>
<feature type="domain" description="DUF6894" evidence="1">
    <location>
        <begin position="2"/>
        <end position="65"/>
    </location>
</feature>
<evidence type="ECO:0000313" key="2">
    <source>
        <dbReference type="EMBL" id="AMH39409.1"/>
    </source>
</evidence>
<gene>
    <name evidence="3" type="ORF">A4A58_02945</name>
    <name evidence="2" type="ORF">PROKKA_00596</name>
</gene>
<dbReference type="Proteomes" id="UP000076574">
    <property type="component" value="Unassembled WGS sequence"/>
</dbReference>
<dbReference type="Pfam" id="PF21834">
    <property type="entry name" value="DUF6894"/>
    <property type="match status" value="1"/>
</dbReference>
<protein>
    <recommendedName>
        <fullName evidence="1">DUF6894 domain-containing protein</fullName>
    </recommendedName>
</protein>
<name>A0A109ZY41_9BRAD</name>
<reference evidence="3 4" key="2">
    <citation type="submission" date="2016-03" db="EMBL/GenBank/DDBJ databases">
        <title>Microsymbionts genomes from the relict species Vavilovia formosa (Stev.) Fed.</title>
        <authorList>
            <person name="Kopat V."/>
            <person name="Chirak E."/>
            <person name="Kimeklis A."/>
            <person name="Andronov E."/>
        </authorList>
    </citation>
    <scope>NUCLEOTIDE SEQUENCE [LARGE SCALE GENOMIC DNA]</scope>
    <source>
        <strain evidence="3 4">Vaf07</strain>
    </source>
</reference>
<dbReference type="EMBL" id="KT955714">
    <property type="protein sequence ID" value="AMH39409.1"/>
    <property type="molecule type" value="Genomic_DNA"/>
</dbReference>
<dbReference type="InterPro" id="IPR054189">
    <property type="entry name" value="DUF6894"/>
</dbReference>
<evidence type="ECO:0000313" key="3">
    <source>
        <dbReference type="EMBL" id="KZD25405.1"/>
    </source>
</evidence>
<reference evidence="2" key="1">
    <citation type="submission" date="2015-10" db="EMBL/GenBank/DDBJ databases">
        <title>Evolution marks in rhizobial microsymbionts genomes from the relict species Vavilovia formosa (Stev.) Fed.</title>
        <authorList>
            <person name="Kopat V."/>
        </authorList>
    </citation>
    <scope>NUCLEOTIDE SEQUENCE</scope>
    <source>
        <strain evidence="2">Vaf-07</strain>
    </source>
</reference>
<accession>A0A109ZY41</accession>
<organism evidence="2">
    <name type="scientific">Tardiphaga robiniae</name>
    <dbReference type="NCBI Taxonomy" id="943830"/>
    <lineage>
        <taxon>Bacteria</taxon>
        <taxon>Pseudomonadati</taxon>
        <taxon>Pseudomonadota</taxon>
        <taxon>Alphaproteobacteria</taxon>
        <taxon>Hyphomicrobiales</taxon>
        <taxon>Nitrobacteraceae</taxon>
        <taxon>Tardiphaga</taxon>
    </lineage>
</organism>
<keyword evidence="4" id="KW-1185">Reference proteome</keyword>